<proteinExistence type="inferred from homology"/>
<dbReference type="PROSITE" id="PS50885">
    <property type="entry name" value="HAMP"/>
    <property type="match status" value="1"/>
</dbReference>
<dbReference type="InterPro" id="IPR004090">
    <property type="entry name" value="Chemotax_Me-accpt_rcpt"/>
</dbReference>
<feature type="domain" description="HAMP" evidence="7">
    <location>
        <begin position="214"/>
        <end position="266"/>
    </location>
</feature>
<dbReference type="GO" id="GO:0005886">
    <property type="term" value="C:plasma membrane"/>
    <property type="evidence" value="ECO:0007669"/>
    <property type="project" value="TreeGrafter"/>
</dbReference>
<evidence type="ECO:0000256" key="3">
    <source>
        <dbReference type="PROSITE-ProRule" id="PRU00284"/>
    </source>
</evidence>
<evidence type="ECO:0000259" key="5">
    <source>
        <dbReference type="PROSITE" id="PS50111"/>
    </source>
</evidence>
<dbReference type="OrthoDB" id="9806477at2"/>
<dbReference type="Pfam" id="PF00015">
    <property type="entry name" value="MCPsignal"/>
    <property type="match status" value="1"/>
</dbReference>
<keyword evidence="3" id="KW-0807">Transducer</keyword>
<evidence type="ECO:0000259" key="6">
    <source>
        <dbReference type="PROSITE" id="PS50112"/>
    </source>
</evidence>
<sequence>MRSNLPVTQREYSFPIEQTLVSVTDLKGRIVYCNGPFVAVSGFTREELLGQPHNMVRHPDMPEEAFRDMWETIESGRQWSALVKNRRKNGDHYWVHANATPMQRDGQTVGYLSVRRAVSADRVAAAEQLYARMREEAAQGRLRTGLHRGAVVRRDAVGRALQAVGTAVQRVGVHGALAVGAVLGGAALASATAAVVWVPAALALALAVQALQRRVVEAPLQAVLSDARQLAAGDLTHEVNVDAPGLPGELQGALAQLSVNLCTVIGDVRTEAENLRTAVAEIAAGNQDLSSRTEAQASSLEETAASMEQINGTVKQSAASASQGARLSEEASSVAHHSHEAVMGVVQSMEAISESSKRIGEIIHVIEGVAFQTNILALNAAVEAARAGEAGRGFAVVASEVRGLAQRTAEAAREIKQLITASTERVDAGNRQTQLAQQRMQEVLQSVGQVSTLLGEVSSAAQEQQQGVSQVNEAVTHMDGITQQNAAMVEELAAAAQALNGQVQTVNHTLRLFRLRAGESSIAEGDAVALRKEQRAAAPASAPAPAAAAVSAAPVASPGAVAKAVVQRAAAPKAPARAAPRPQAARPAPAAPAPRPPAAPVTREAAPAAGSDDDWTTF</sequence>
<dbReference type="Proteomes" id="UP000285575">
    <property type="component" value="Unassembled WGS sequence"/>
</dbReference>
<dbReference type="InterPro" id="IPR004089">
    <property type="entry name" value="MCPsignal_dom"/>
</dbReference>
<dbReference type="FunFam" id="1.10.287.950:FF:000001">
    <property type="entry name" value="Methyl-accepting chemotaxis sensory transducer"/>
    <property type="match status" value="1"/>
</dbReference>
<reference evidence="8 9" key="1">
    <citation type="submission" date="2019-01" db="EMBL/GenBank/DDBJ databases">
        <authorList>
            <person name="Chen W.-M."/>
        </authorList>
    </citation>
    <scope>NUCLEOTIDE SEQUENCE [LARGE SCALE GENOMIC DNA]</scope>
    <source>
        <strain evidence="8 9">KYPY4</strain>
    </source>
</reference>
<dbReference type="Gene3D" id="3.30.450.20">
    <property type="entry name" value="PAS domain"/>
    <property type="match status" value="1"/>
</dbReference>
<evidence type="ECO:0000259" key="7">
    <source>
        <dbReference type="PROSITE" id="PS50885"/>
    </source>
</evidence>
<name>A0A437RQW1_9BURK</name>
<dbReference type="NCBIfam" id="TIGR00229">
    <property type="entry name" value="sensory_box"/>
    <property type="match status" value="1"/>
</dbReference>
<dbReference type="SUPFAM" id="SSF58104">
    <property type="entry name" value="Methyl-accepting chemotaxis protein (MCP) signaling domain"/>
    <property type="match status" value="1"/>
</dbReference>
<dbReference type="InterPro" id="IPR013655">
    <property type="entry name" value="PAS_fold_3"/>
</dbReference>
<dbReference type="EMBL" id="SACR01000001">
    <property type="protein sequence ID" value="RVU49065.1"/>
    <property type="molecule type" value="Genomic_DNA"/>
</dbReference>
<dbReference type="AlphaFoldDB" id="A0A437RQW1"/>
<dbReference type="Pfam" id="PF08447">
    <property type="entry name" value="PAS_3"/>
    <property type="match status" value="1"/>
</dbReference>
<dbReference type="GO" id="GO:0004888">
    <property type="term" value="F:transmembrane signaling receptor activity"/>
    <property type="evidence" value="ECO:0007669"/>
    <property type="project" value="InterPro"/>
</dbReference>
<keyword evidence="9" id="KW-1185">Reference proteome</keyword>
<feature type="region of interest" description="Disordered" evidence="4">
    <location>
        <begin position="314"/>
        <end position="334"/>
    </location>
</feature>
<feature type="compositionally biased region" description="Low complexity" evidence="4">
    <location>
        <begin position="600"/>
        <end position="609"/>
    </location>
</feature>
<evidence type="ECO:0000256" key="2">
    <source>
        <dbReference type="ARBA" id="ARBA00029447"/>
    </source>
</evidence>
<dbReference type="PROSITE" id="PS50111">
    <property type="entry name" value="CHEMOTAXIS_TRANSDUC_2"/>
    <property type="match status" value="1"/>
</dbReference>
<dbReference type="GO" id="GO:0007165">
    <property type="term" value="P:signal transduction"/>
    <property type="evidence" value="ECO:0007669"/>
    <property type="project" value="UniProtKB-KW"/>
</dbReference>
<dbReference type="PANTHER" id="PTHR43531:SF7">
    <property type="entry name" value="AEROTAXIS RECEPTOR"/>
    <property type="match status" value="1"/>
</dbReference>
<dbReference type="CDD" id="cd00130">
    <property type="entry name" value="PAS"/>
    <property type="match status" value="1"/>
</dbReference>
<comment type="caution">
    <text evidence="8">The sequence shown here is derived from an EMBL/GenBank/DDBJ whole genome shotgun (WGS) entry which is preliminary data.</text>
</comment>
<gene>
    <name evidence="8" type="ORF">EOE66_00295</name>
</gene>
<protein>
    <submittedName>
        <fullName evidence="8">PAS domain-containing methyl-accepting chemotaxis protein</fullName>
    </submittedName>
</protein>
<evidence type="ECO:0000313" key="8">
    <source>
        <dbReference type="EMBL" id="RVU49065.1"/>
    </source>
</evidence>
<dbReference type="PROSITE" id="PS50112">
    <property type="entry name" value="PAS"/>
    <property type="match status" value="1"/>
</dbReference>
<comment type="subcellular location">
    <subcellularLocation>
        <location evidence="1">Membrane</location>
    </subcellularLocation>
</comment>
<dbReference type="GO" id="GO:0006935">
    <property type="term" value="P:chemotaxis"/>
    <property type="evidence" value="ECO:0007669"/>
    <property type="project" value="InterPro"/>
</dbReference>
<evidence type="ECO:0000313" key="9">
    <source>
        <dbReference type="Proteomes" id="UP000285575"/>
    </source>
</evidence>
<organism evidence="8 9">
    <name type="scientific">Rubrivivax rivuli</name>
    <dbReference type="NCBI Taxonomy" id="1862385"/>
    <lineage>
        <taxon>Bacteria</taxon>
        <taxon>Pseudomonadati</taxon>
        <taxon>Pseudomonadota</taxon>
        <taxon>Betaproteobacteria</taxon>
        <taxon>Burkholderiales</taxon>
        <taxon>Sphaerotilaceae</taxon>
        <taxon>Rubrivivax</taxon>
    </lineage>
</organism>
<dbReference type="PANTHER" id="PTHR43531">
    <property type="entry name" value="PROTEIN ICFG"/>
    <property type="match status" value="1"/>
</dbReference>
<feature type="region of interest" description="Disordered" evidence="4">
    <location>
        <begin position="561"/>
        <end position="618"/>
    </location>
</feature>
<accession>A0A437RQW1</accession>
<dbReference type="InterPro" id="IPR000014">
    <property type="entry name" value="PAS"/>
</dbReference>
<feature type="compositionally biased region" description="Pro residues" evidence="4">
    <location>
        <begin position="589"/>
        <end position="599"/>
    </location>
</feature>
<dbReference type="Gene3D" id="1.10.287.950">
    <property type="entry name" value="Methyl-accepting chemotaxis protein"/>
    <property type="match status" value="1"/>
</dbReference>
<dbReference type="CDD" id="cd11386">
    <property type="entry name" value="MCP_signal"/>
    <property type="match status" value="1"/>
</dbReference>
<evidence type="ECO:0000256" key="1">
    <source>
        <dbReference type="ARBA" id="ARBA00004370"/>
    </source>
</evidence>
<dbReference type="RefSeq" id="WP_128226706.1">
    <property type="nucleotide sequence ID" value="NZ_SACR01000001.1"/>
</dbReference>
<dbReference type="InterPro" id="IPR003660">
    <property type="entry name" value="HAMP_dom"/>
</dbReference>
<evidence type="ECO:0000256" key="4">
    <source>
        <dbReference type="SAM" id="MobiDB-lite"/>
    </source>
</evidence>
<feature type="compositionally biased region" description="Low complexity" evidence="4">
    <location>
        <begin position="561"/>
        <end position="588"/>
    </location>
</feature>
<dbReference type="SMART" id="SM00283">
    <property type="entry name" value="MA"/>
    <property type="match status" value="1"/>
</dbReference>
<dbReference type="InterPro" id="IPR035965">
    <property type="entry name" value="PAS-like_dom_sf"/>
</dbReference>
<comment type="similarity">
    <text evidence="2">Belongs to the methyl-accepting chemotaxis (MCP) protein family.</text>
</comment>
<dbReference type="SUPFAM" id="SSF55785">
    <property type="entry name" value="PYP-like sensor domain (PAS domain)"/>
    <property type="match status" value="1"/>
</dbReference>
<dbReference type="PRINTS" id="PR00260">
    <property type="entry name" value="CHEMTRNSDUCR"/>
</dbReference>
<feature type="domain" description="PAS" evidence="6">
    <location>
        <begin position="21"/>
        <end position="76"/>
    </location>
</feature>
<dbReference type="InterPro" id="IPR051310">
    <property type="entry name" value="MCP_chemotaxis"/>
</dbReference>
<feature type="domain" description="Methyl-accepting transducer" evidence="5">
    <location>
        <begin position="271"/>
        <end position="500"/>
    </location>
</feature>
<feature type="compositionally biased region" description="Polar residues" evidence="4">
    <location>
        <begin position="314"/>
        <end position="325"/>
    </location>
</feature>